<organism evidence="13 14">
    <name type="scientific">Trichinella nativa</name>
    <dbReference type="NCBI Taxonomy" id="6335"/>
    <lineage>
        <taxon>Eukaryota</taxon>
        <taxon>Metazoa</taxon>
        <taxon>Ecdysozoa</taxon>
        <taxon>Nematoda</taxon>
        <taxon>Enoplea</taxon>
        <taxon>Dorylaimia</taxon>
        <taxon>Trichinellida</taxon>
        <taxon>Trichinellidae</taxon>
        <taxon>Trichinella</taxon>
    </lineage>
</organism>
<keyword evidence="6" id="KW-0560">Oxidoreductase</keyword>
<evidence type="ECO:0000256" key="3">
    <source>
        <dbReference type="ARBA" id="ARBA00009463"/>
    </source>
</evidence>
<comment type="subcellular location">
    <subcellularLocation>
        <location evidence="1">Mitochondrion matrix</location>
    </subcellularLocation>
</comment>
<evidence type="ECO:0000256" key="7">
    <source>
        <dbReference type="ARBA" id="ARBA00023027"/>
    </source>
</evidence>
<feature type="domain" description="3-hydroxyacyl-CoA dehydrogenase NAD binding" evidence="12">
    <location>
        <begin position="29"/>
        <end position="156"/>
    </location>
</feature>
<feature type="domain" description="3-hydroxyacyl-CoA dehydrogenase C-terminal" evidence="11">
    <location>
        <begin position="165"/>
        <end position="262"/>
    </location>
</feature>
<dbReference type="GO" id="GO:0006635">
    <property type="term" value="P:fatty acid beta-oxidation"/>
    <property type="evidence" value="ECO:0007669"/>
    <property type="project" value="TreeGrafter"/>
</dbReference>
<dbReference type="InterPro" id="IPR006176">
    <property type="entry name" value="3-OHacyl-CoA_DH_NAD-bd"/>
</dbReference>
<keyword evidence="9" id="KW-0496">Mitochondrion</keyword>
<dbReference type="InterPro" id="IPR036291">
    <property type="entry name" value="NAD(P)-bd_dom_sf"/>
</dbReference>
<dbReference type="PIRSF" id="PIRSF000105">
    <property type="entry name" value="HCDH"/>
    <property type="match status" value="1"/>
</dbReference>
<evidence type="ECO:0000256" key="6">
    <source>
        <dbReference type="ARBA" id="ARBA00023002"/>
    </source>
</evidence>
<evidence type="ECO:0000259" key="12">
    <source>
        <dbReference type="Pfam" id="PF02737"/>
    </source>
</evidence>
<dbReference type="GO" id="GO:0005759">
    <property type="term" value="C:mitochondrial matrix"/>
    <property type="evidence" value="ECO:0007669"/>
    <property type="project" value="UniProtKB-SubCell"/>
</dbReference>
<evidence type="ECO:0000256" key="4">
    <source>
        <dbReference type="ARBA" id="ARBA00013000"/>
    </source>
</evidence>
<evidence type="ECO:0000256" key="1">
    <source>
        <dbReference type="ARBA" id="ARBA00004305"/>
    </source>
</evidence>
<dbReference type="Gene3D" id="1.10.1040.10">
    <property type="entry name" value="N-(1-d-carboxylethyl)-l-norvaline Dehydrogenase, domain 2"/>
    <property type="match status" value="1"/>
</dbReference>
<evidence type="ECO:0000256" key="5">
    <source>
        <dbReference type="ARBA" id="ARBA00022832"/>
    </source>
</evidence>
<dbReference type="Gene3D" id="3.40.50.720">
    <property type="entry name" value="NAD(P)-binding Rossmann-like Domain"/>
    <property type="match status" value="1"/>
</dbReference>
<dbReference type="InterPro" id="IPR052242">
    <property type="entry name" value="Mito_3-hydroxyacyl-CoA_DH"/>
</dbReference>
<keyword evidence="7" id="KW-0520">NAD</keyword>
<comment type="similarity">
    <text evidence="3">Belongs to the 3-hydroxyacyl-CoA dehydrogenase family.</text>
</comment>
<dbReference type="PANTHER" id="PTHR43561">
    <property type="match status" value="1"/>
</dbReference>
<dbReference type="InterPro" id="IPR022694">
    <property type="entry name" value="3-OHacyl-CoA_DH"/>
</dbReference>
<dbReference type="SUPFAM" id="SSF51735">
    <property type="entry name" value="NAD(P)-binding Rossmann-fold domains"/>
    <property type="match status" value="1"/>
</dbReference>
<dbReference type="GO" id="GO:0070403">
    <property type="term" value="F:NAD+ binding"/>
    <property type="evidence" value="ECO:0007669"/>
    <property type="project" value="InterPro"/>
</dbReference>
<dbReference type="InterPro" id="IPR008927">
    <property type="entry name" value="6-PGluconate_DH-like_C_sf"/>
</dbReference>
<accession>A0A1Y3E739</accession>
<reference evidence="13 14" key="1">
    <citation type="submission" date="2015-04" db="EMBL/GenBank/DDBJ databases">
        <title>Draft genome of the roundworm Trichinella nativa.</title>
        <authorList>
            <person name="Mitreva M."/>
        </authorList>
    </citation>
    <scope>NUCLEOTIDE SEQUENCE [LARGE SCALE GENOMIC DNA]</scope>
    <source>
        <strain evidence="13 14">ISS45</strain>
    </source>
</reference>
<dbReference type="GO" id="GO:0003857">
    <property type="term" value="F:(3S)-3-hydroxyacyl-CoA dehydrogenase (NAD+) activity"/>
    <property type="evidence" value="ECO:0007669"/>
    <property type="project" value="UniProtKB-EC"/>
</dbReference>
<dbReference type="Pfam" id="PF00725">
    <property type="entry name" value="3HCDH"/>
    <property type="match status" value="1"/>
</dbReference>
<evidence type="ECO:0000256" key="10">
    <source>
        <dbReference type="ARBA" id="ARBA00049556"/>
    </source>
</evidence>
<dbReference type="FunFam" id="1.10.1040.10:FF:000019">
    <property type="entry name" value="3-hydroxybutyryl-CoA dehydrogenase FadB2"/>
    <property type="match status" value="1"/>
</dbReference>
<comment type="caution">
    <text evidence="13">The sequence shown here is derived from an EMBL/GenBank/DDBJ whole genome shotgun (WGS) entry which is preliminary data.</text>
</comment>
<protein>
    <recommendedName>
        <fullName evidence="4">3-hydroxyacyl-CoA dehydrogenase</fullName>
        <ecNumber evidence="4">1.1.1.35</ecNumber>
    </recommendedName>
</protein>
<dbReference type="InterPro" id="IPR013328">
    <property type="entry name" value="6PGD_dom2"/>
</dbReference>
<dbReference type="SUPFAM" id="SSF48179">
    <property type="entry name" value="6-phosphogluconate dehydrogenase C-terminal domain-like"/>
    <property type="match status" value="1"/>
</dbReference>
<evidence type="ECO:0000256" key="2">
    <source>
        <dbReference type="ARBA" id="ARBA00005005"/>
    </source>
</evidence>
<keyword evidence="8" id="KW-0443">Lipid metabolism</keyword>
<dbReference type="EMBL" id="LVZM01023910">
    <property type="protein sequence ID" value="OUC39676.1"/>
    <property type="molecule type" value="Genomic_DNA"/>
</dbReference>
<evidence type="ECO:0000256" key="8">
    <source>
        <dbReference type="ARBA" id="ARBA00023098"/>
    </source>
</evidence>
<comment type="pathway">
    <text evidence="2">Lipid metabolism; fatty acid beta-oxidation.</text>
</comment>
<keyword evidence="5" id="KW-0276">Fatty acid metabolism</keyword>
<dbReference type="PANTHER" id="PTHR43561:SF3">
    <property type="entry name" value="HYDROXYACYL-COENZYME A DEHYDROGENASE, MITOCHONDRIAL"/>
    <property type="match status" value="1"/>
</dbReference>
<comment type="catalytic activity">
    <reaction evidence="10">
        <text>a (3S)-3-hydroxyacyl-CoA + NAD(+) = a 3-oxoacyl-CoA + NADH + H(+)</text>
        <dbReference type="Rhea" id="RHEA:22432"/>
        <dbReference type="ChEBI" id="CHEBI:15378"/>
        <dbReference type="ChEBI" id="CHEBI:57318"/>
        <dbReference type="ChEBI" id="CHEBI:57540"/>
        <dbReference type="ChEBI" id="CHEBI:57945"/>
        <dbReference type="ChEBI" id="CHEBI:90726"/>
        <dbReference type="EC" id="1.1.1.35"/>
    </reaction>
</comment>
<gene>
    <name evidence="13" type="ORF">D917_04678</name>
</gene>
<dbReference type="InterPro" id="IPR006108">
    <property type="entry name" value="3HC_DH_C"/>
</dbReference>
<dbReference type="Pfam" id="PF02737">
    <property type="entry name" value="3HCDH_N"/>
    <property type="match status" value="1"/>
</dbReference>
<evidence type="ECO:0000256" key="9">
    <source>
        <dbReference type="ARBA" id="ARBA00023128"/>
    </source>
</evidence>
<name>A0A1Y3E739_9BILA</name>
<evidence type="ECO:0000313" key="13">
    <source>
        <dbReference type="EMBL" id="OUC39676.1"/>
    </source>
</evidence>
<evidence type="ECO:0000259" key="11">
    <source>
        <dbReference type="Pfam" id="PF00725"/>
    </source>
</evidence>
<dbReference type="Proteomes" id="UP000243006">
    <property type="component" value="Unassembled WGS sequence"/>
</dbReference>
<dbReference type="AlphaFoldDB" id="A0A1Y3E739"/>
<evidence type="ECO:0000313" key="14">
    <source>
        <dbReference type="Proteomes" id="UP000243006"/>
    </source>
</evidence>
<sequence>MVSFRLVCNVALQQIRQFSCSRKLMDISTVAVIGSGIMGSGIAQVSATAGFHVLIVDQSDEILNKAKKNIEASLSRVAKKKFADDKSKAESFITNIMKNIEVNTSVADAVKEADLCIEAITENLDLKIKMFETMDKNARKQTIKSDNFSNSAAVLLKKRHTDTPGFIVNRLLVPYCMEAIRLAERGDASMKDIDVAMKLGAGYPMGPFELFDFIGLDTCKFIIDGWHADEPNQPLFNPSPLLDKMVKEGKLGHKTGEGFYKYK</sequence>
<dbReference type="EC" id="1.1.1.35" evidence="4"/>
<proteinExistence type="inferred from homology"/>